<accession>A0A1B7ZCJ8</accession>
<evidence type="ECO:0000313" key="1">
    <source>
        <dbReference type="EMBL" id="OBR40853.1"/>
    </source>
</evidence>
<sequence>MGKVNYIAHFNTVLETFYNDERIKQGHITLYLAFFHLWNRKFFAETLTINREIIMERAKIKSKTTYHNHLHDLHNWEYLTYYPSYHPLIGSKIKITLVCPKNGTTTGTQEVQNLDKCVPEPSQNLVPYNKLKTKENLNKKALAIFNEDEVFLFFKKNDWPEMEARKFYTYIKLKKWKTENWQIIAKIFAKNNFNLEEPKRTSPISGYVNHLKQMRDKK</sequence>
<gene>
    <name evidence="1" type="ORF">A9200_14785</name>
</gene>
<keyword evidence="2" id="KW-1185">Reference proteome</keyword>
<dbReference type="STRING" id="1836467.BTR34_15265"/>
<organism evidence="1 2">
    <name type="scientific">Maribacter hydrothermalis</name>
    <dbReference type="NCBI Taxonomy" id="1836467"/>
    <lineage>
        <taxon>Bacteria</taxon>
        <taxon>Pseudomonadati</taxon>
        <taxon>Bacteroidota</taxon>
        <taxon>Flavobacteriia</taxon>
        <taxon>Flavobacteriales</taxon>
        <taxon>Flavobacteriaceae</taxon>
        <taxon>Maribacter</taxon>
    </lineage>
</organism>
<proteinExistence type="predicted"/>
<protein>
    <submittedName>
        <fullName evidence="1">Uncharacterized protein</fullName>
    </submittedName>
</protein>
<reference evidence="2" key="1">
    <citation type="submission" date="2016-06" db="EMBL/GenBank/DDBJ databases">
        <authorList>
            <person name="Zhan P."/>
        </authorList>
    </citation>
    <scope>NUCLEOTIDE SEQUENCE [LARGE SCALE GENOMIC DNA]</scope>
    <source>
        <strain evidence="2">T28</strain>
    </source>
</reference>
<dbReference type="KEGG" id="mart:BTR34_15265"/>
<name>A0A1B7ZCJ8_9FLAO</name>
<comment type="caution">
    <text evidence="1">The sequence shown here is derived from an EMBL/GenBank/DDBJ whole genome shotgun (WGS) entry which is preliminary data.</text>
</comment>
<dbReference type="EMBL" id="LZFP01000005">
    <property type="protein sequence ID" value="OBR40853.1"/>
    <property type="molecule type" value="Genomic_DNA"/>
</dbReference>
<dbReference type="AlphaFoldDB" id="A0A1B7ZCJ8"/>
<evidence type="ECO:0000313" key="2">
    <source>
        <dbReference type="Proteomes" id="UP000092164"/>
    </source>
</evidence>
<dbReference type="Proteomes" id="UP000092164">
    <property type="component" value="Unassembled WGS sequence"/>
</dbReference>